<evidence type="ECO:0000313" key="2">
    <source>
        <dbReference type="EMBL" id="MCX2939010.1"/>
    </source>
</evidence>
<reference evidence="2 3" key="1">
    <citation type="submission" date="2022-11" db="EMBL/GenBank/DDBJ databases">
        <title>Mycobacterium sp. nov.</title>
        <authorList>
            <person name="Papic B."/>
            <person name="Spicic S."/>
            <person name="Duvnjak S."/>
        </authorList>
    </citation>
    <scope>NUCLEOTIDE SEQUENCE [LARGE SCALE GENOMIC DNA]</scope>
    <source>
        <strain evidence="2 3">CVI_P4</strain>
    </source>
</reference>
<gene>
    <name evidence="2" type="ORF">ORI27_20125</name>
</gene>
<evidence type="ECO:0000259" key="1">
    <source>
        <dbReference type="Pfam" id="PF07045"/>
    </source>
</evidence>
<dbReference type="PANTHER" id="PTHR40257:SF1">
    <property type="entry name" value="DUF1330 DOMAIN-CONTAINING PROTEIN"/>
    <property type="match status" value="1"/>
</dbReference>
<accession>A0ABT3SJE9</accession>
<dbReference type="Pfam" id="PF07045">
    <property type="entry name" value="DUF1330"/>
    <property type="match status" value="1"/>
</dbReference>
<dbReference type="InterPro" id="IPR010753">
    <property type="entry name" value="DUF1330"/>
</dbReference>
<sequence>MPETTRPDQPIAMFNTLWFRPDGMQLYGEYGGEVLPILADVGAELVTPFLMVDEPLEGGFDPDMVGFVRYPSAAAFDDMVDSDRYRRVAHLRSDAVHRAVLTRCAIEPPDPGAAVLEPGIAVLNMLWFHDGGRQRYAEYLSAVKPLVEAAGGRFAVVTDPAYAEVGALRTAAVRESATTILTVL</sequence>
<comment type="caution">
    <text evidence="2">The sequence shown here is derived from an EMBL/GenBank/DDBJ whole genome shotgun (WGS) entry which is preliminary data.</text>
</comment>
<keyword evidence="3" id="KW-1185">Reference proteome</keyword>
<name>A0ABT3SJE9_9MYCO</name>
<dbReference type="RefSeq" id="WP_265998732.1">
    <property type="nucleotide sequence ID" value="NZ_JAPJDN010000019.1"/>
</dbReference>
<dbReference type="SUPFAM" id="SSF54909">
    <property type="entry name" value="Dimeric alpha+beta barrel"/>
    <property type="match status" value="1"/>
</dbReference>
<dbReference type="Gene3D" id="3.30.70.100">
    <property type="match status" value="1"/>
</dbReference>
<evidence type="ECO:0000313" key="3">
    <source>
        <dbReference type="Proteomes" id="UP001300745"/>
    </source>
</evidence>
<feature type="domain" description="DUF1330" evidence="1">
    <location>
        <begin position="24"/>
        <end position="100"/>
    </location>
</feature>
<protein>
    <submittedName>
        <fullName evidence="2">DUF1330 domain-containing protein</fullName>
    </submittedName>
</protein>
<dbReference type="EMBL" id="JAPJDO010000019">
    <property type="protein sequence ID" value="MCX2939010.1"/>
    <property type="molecule type" value="Genomic_DNA"/>
</dbReference>
<organism evidence="2 3">
    <name type="scientific">Mycobacterium pinniadriaticum</name>
    <dbReference type="NCBI Taxonomy" id="2994102"/>
    <lineage>
        <taxon>Bacteria</taxon>
        <taxon>Bacillati</taxon>
        <taxon>Actinomycetota</taxon>
        <taxon>Actinomycetes</taxon>
        <taxon>Mycobacteriales</taxon>
        <taxon>Mycobacteriaceae</taxon>
        <taxon>Mycobacterium</taxon>
    </lineage>
</organism>
<dbReference type="PANTHER" id="PTHR40257">
    <property type="match status" value="1"/>
</dbReference>
<proteinExistence type="predicted"/>
<dbReference type="Proteomes" id="UP001300745">
    <property type="component" value="Unassembled WGS sequence"/>
</dbReference>
<dbReference type="InterPro" id="IPR011008">
    <property type="entry name" value="Dimeric_a/b-barrel"/>
</dbReference>